<evidence type="ECO:0000256" key="1">
    <source>
        <dbReference type="SAM" id="MobiDB-lite"/>
    </source>
</evidence>
<dbReference type="AlphaFoldDB" id="U5EED8"/>
<proteinExistence type="predicted"/>
<sequence>MGDSGPKPQWVESAGCARGSSRLGRADDGGSIDDVSDEGSVAVGAADGCGGGQLVSAGDRTARSAATHTIGGLARGGVWCDPIDQSGKLAGLGCRYAAELELSAEAGGVRFLQFILAMPDAATATTAAAEIDDTDLKARPGSRIENYATGKWKAGAQDQFVVITMVTATAAVDTALVNKYLGYRHADILGAIAFR</sequence>
<dbReference type="eggNOG" id="ENOG50347HM">
    <property type="taxonomic scope" value="Bacteria"/>
</dbReference>
<dbReference type="Proteomes" id="UP000017048">
    <property type="component" value="Unassembled WGS sequence"/>
</dbReference>
<organism evidence="2 3">
    <name type="scientific">Nocardia asteroides NBRC 15531</name>
    <dbReference type="NCBI Taxonomy" id="1110697"/>
    <lineage>
        <taxon>Bacteria</taxon>
        <taxon>Bacillati</taxon>
        <taxon>Actinomycetota</taxon>
        <taxon>Actinomycetes</taxon>
        <taxon>Mycobacteriales</taxon>
        <taxon>Nocardiaceae</taxon>
        <taxon>Nocardia</taxon>
    </lineage>
</organism>
<comment type="caution">
    <text evidence="2">The sequence shown here is derived from an EMBL/GenBank/DDBJ whole genome shotgun (WGS) entry which is preliminary data.</text>
</comment>
<gene>
    <name evidence="2" type="ORF">NCAST_25_02100</name>
</gene>
<keyword evidence="3" id="KW-1185">Reference proteome</keyword>
<protein>
    <submittedName>
        <fullName evidence="2">Uncharacterized protein</fullName>
    </submittedName>
</protein>
<evidence type="ECO:0000313" key="2">
    <source>
        <dbReference type="EMBL" id="GAD84788.1"/>
    </source>
</evidence>
<accession>U5EED8</accession>
<name>U5EED8_NOCAS</name>
<dbReference type="EMBL" id="BAFO02000025">
    <property type="protein sequence ID" value="GAD84788.1"/>
    <property type="molecule type" value="Genomic_DNA"/>
</dbReference>
<reference evidence="2 3" key="1">
    <citation type="journal article" date="2014" name="BMC Genomics">
        <title>Genome based analysis of type-I polyketide synthase and nonribosomal peptide synthetase gene clusters in seven strains of five representative Nocardia species.</title>
        <authorList>
            <person name="Komaki H."/>
            <person name="Ichikawa N."/>
            <person name="Hosoyama A."/>
            <person name="Takahashi-Nakaguchi A."/>
            <person name="Matsuzawa T."/>
            <person name="Suzuki K."/>
            <person name="Fujita N."/>
            <person name="Gonoi T."/>
        </authorList>
    </citation>
    <scope>NUCLEOTIDE SEQUENCE [LARGE SCALE GENOMIC DNA]</scope>
    <source>
        <strain evidence="2 3">NBRC 15531</strain>
    </source>
</reference>
<feature type="region of interest" description="Disordered" evidence="1">
    <location>
        <begin position="1"/>
        <end position="37"/>
    </location>
</feature>
<evidence type="ECO:0000313" key="3">
    <source>
        <dbReference type="Proteomes" id="UP000017048"/>
    </source>
</evidence>